<reference evidence="3" key="1">
    <citation type="submission" date="2020-03" db="EMBL/GenBank/DDBJ databases">
        <title>Castanea mollissima Vanexum genome sequencing.</title>
        <authorList>
            <person name="Staton M."/>
        </authorList>
    </citation>
    <scope>NUCLEOTIDE SEQUENCE</scope>
    <source>
        <tissue evidence="3">Leaf</tissue>
    </source>
</reference>
<accession>A0A8J4QVR0</accession>
<evidence type="ECO:0000256" key="2">
    <source>
        <dbReference type="ARBA" id="ARBA00023315"/>
    </source>
</evidence>
<comment type="caution">
    <text evidence="3">The sequence shown here is derived from an EMBL/GenBank/DDBJ whole genome shotgun (WGS) entry which is preliminary data.</text>
</comment>
<keyword evidence="4" id="KW-1185">Reference proteome</keyword>
<name>A0A8J4QVR0_9ROSI</name>
<proteinExistence type="predicted"/>
<dbReference type="AlphaFoldDB" id="A0A8J4QVR0"/>
<organism evidence="3 4">
    <name type="scientific">Castanea mollissima</name>
    <name type="common">Chinese chestnut</name>
    <dbReference type="NCBI Taxonomy" id="60419"/>
    <lineage>
        <taxon>Eukaryota</taxon>
        <taxon>Viridiplantae</taxon>
        <taxon>Streptophyta</taxon>
        <taxon>Embryophyta</taxon>
        <taxon>Tracheophyta</taxon>
        <taxon>Spermatophyta</taxon>
        <taxon>Magnoliopsida</taxon>
        <taxon>eudicotyledons</taxon>
        <taxon>Gunneridae</taxon>
        <taxon>Pentapetalae</taxon>
        <taxon>rosids</taxon>
        <taxon>fabids</taxon>
        <taxon>Fagales</taxon>
        <taxon>Fagaceae</taxon>
        <taxon>Castanea</taxon>
    </lineage>
</organism>
<dbReference type="EMBL" id="JRKL02003851">
    <property type="protein sequence ID" value="KAF3954039.1"/>
    <property type="molecule type" value="Genomic_DNA"/>
</dbReference>
<sequence>MAQPNSVKVLEICQIGPPPNSVPTTSLPLTFFDIPWLLCRPMQRLFFYELPYPTDHFKQTILPILKHSLSLTFQHFFPLASNLICPPQPLKPHILYTDGDSALLTITECMGNFDHIIANYPRDARDLHPFVPQLNPARVLPDNTRVVPLMSLQLTVFPNSGICIGLTFCHVAADGRAFHHFMKSWASICRKIIMGDSLDCIDNDSNSTLLPFHNRDVVKDPNGLEPNFLEEWWNWASTWKEDTRLINDVLADKVRATFVLGQAHIKRLKHRITSQCVDKELEPLHVSTFVVTCALIWVYLIKSQDSRVSKFSDIDNDELYYFNFVADCRNRLEFPIPSTYFGNCLAICFVSLKRCELVGENGIFSAVKAIGNKVRELESGALEGAEKWLLDWKEISELGHLVTVAGSPRLGVYETDFGWGRPKKSEVVQIDVSGAISLAECGDEDGAIEVGLALSRENMDNFNAIFQHDLNLL</sequence>
<dbReference type="PANTHER" id="PTHR31625">
    <property type="match status" value="1"/>
</dbReference>
<dbReference type="OrthoDB" id="1862401at2759"/>
<evidence type="ECO:0000256" key="1">
    <source>
        <dbReference type="ARBA" id="ARBA00022679"/>
    </source>
</evidence>
<gene>
    <name evidence="3" type="ORF">CMV_020572</name>
</gene>
<evidence type="ECO:0008006" key="5">
    <source>
        <dbReference type="Google" id="ProtNLM"/>
    </source>
</evidence>
<dbReference type="Proteomes" id="UP000737018">
    <property type="component" value="Unassembled WGS sequence"/>
</dbReference>
<dbReference type="Gene3D" id="3.30.559.10">
    <property type="entry name" value="Chloramphenicol acetyltransferase-like domain"/>
    <property type="match status" value="2"/>
</dbReference>
<dbReference type="InterPro" id="IPR023213">
    <property type="entry name" value="CAT-like_dom_sf"/>
</dbReference>
<dbReference type="GO" id="GO:0016747">
    <property type="term" value="F:acyltransferase activity, transferring groups other than amino-acyl groups"/>
    <property type="evidence" value="ECO:0007669"/>
    <property type="project" value="UniProtKB-ARBA"/>
</dbReference>
<dbReference type="InterPro" id="IPR051504">
    <property type="entry name" value="Plant_metabolite_acyltrans"/>
</dbReference>
<evidence type="ECO:0000313" key="4">
    <source>
        <dbReference type="Proteomes" id="UP000737018"/>
    </source>
</evidence>
<protein>
    <recommendedName>
        <fullName evidence="5">Anthocyanin acyltransferase</fullName>
    </recommendedName>
</protein>
<keyword evidence="2" id="KW-0012">Acyltransferase</keyword>
<keyword evidence="1" id="KW-0808">Transferase</keyword>
<evidence type="ECO:0000313" key="3">
    <source>
        <dbReference type="EMBL" id="KAF3954039.1"/>
    </source>
</evidence>
<dbReference type="Pfam" id="PF02458">
    <property type="entry name" value="Transferase"/>
    <property type="match status" value="1"/>
</dbReference>